<organism evidence="1 2">
    <name type="scientific">Halolamina pelagica</name>
    <dbReference type="NCBI Taxonomy" id="699431"/>
    <lineage>
        <taxon>Archaea</taxon>
        <taxon>Methanobacteriati</taxon>
        <taxon>Methanobacteriota</taxon>
        <taxon>Stenosarchaea group</taxon>
        <taxon>Halobacteria</taxon>
        <taxon>Halobacteriales</taxon>
        <taxon>Haloferacaceae</taxon>
    </lineage>
</organism>
<comment type="caution">
    <text evidence="1">The sequence shown here is derived from an EMBL/GenBank/DDBJ whole genome shotgun (WGS) entry which is preliminary data.</text>
</comment>
<evidence type="ECO:0000313" key="2">
    <source>
        <dbReference type="Proteomes" id="UP000050535"/>
    </source>
</evidence>
<evidence type="ECO:0000313" key="1">
    <source>
        <dbReference type="EMBL" id="KPN29402.1"/>
    </source>
</evidence>
<sequence>MTGYGTVDEIQERTGNTLFEQSLSGSRLETWVDRLEVDAEYARLKRA</sequence>
<dbReference type="Proteomes" id="UP000050535">
    <property type="component" value="Unassembled WGS sequence"/>
</dbReference>
<proteinExistence type="predicted"/>
<protein>
    <submittedName>
        <fullName evidence="1">Uncharacterized protein</fullName>
    </submittedName>
</protein>
<accession>A0A0P7HYK3</accession>
<dbReference type="STRING" id="699431.SY89_00115"/>
<reference evidence="2" key="1">
    <citation type="submission" date="2013-11" db="EMBL/GenBank/DDBJ databases">
        <authorList>
            <person name="Hoang H.T."/>
            <person name="Killian M.L."/>
            <person name="Madson D.M."/>
            <person name="Arruda P.H.E."/>
            <person name="Sun D."/>
            <person name="Schwartz K.J."/>
            <person name="Yoon K."/>
        </authorList>
    </citation>
    <scope>NUCLEOTIDE SEQUENCE [LARGE SCALE GENOMIC DNA]</scope>
    <source>
        <strain evidence="2">CDK2</strain>
    </source>
</reference>
<keyword evidence="2" id="KW-1185">Reference proteome</keyword>
<dbReference type="EMBL" id="LGUC01000001">
    <property type="protein sequence ID" value="KPN29402.1"/>
    <property type="molecule type" value="Genomic_DNA"/>
</dbReference>
<gene>
    <name evidence="1" type="ORF">SY89_00115</name>
</gene>
<dbReference type="AlphaFoldDB" id="A0A0P7HYK3"/>
<name>A0A0P7HYK3_9EURY</name>